<dbReference type="KEGG" id="bths:CNY62_05470"/>
<dbReference type="OrthoDB" id="1924966at2"/>
<proteinExistence type="predicted"/>
<evidence type="ECO:0000313" key="2">
    <source>
        <dbReference type="EMBL" id="ATF25892.1"/>
    </source>
</evidence>
<accession>A0A1D2K446</accession>
<keyword evidence="1" id="KW-1133">Transmembrane helix</keyword>
<dbReference type="EMBL" id="CP023483">
    <property type="protein sequence ID" value="ATF25892.1"/>
    <property type="molecule type" value="Genomic_DNA"/>
</dbReference>
<sequence length="81" mass="9044">MSNKKSPTNVEIWADLVNIKDLILSIIICLFFTLGSYFIAPNKPPMPLFFGLGGAVLGFIITSFIIKPKRIIKEESEGEQE</sequence>
<keyword evidence="4" id="KW-1185">Reference proteome</keyword>
<gene>
    <name evidence="3" type="ORF">BTBSAS_50025</name>
    <name evidence="2" type="ORF">CNY62_05470</name>
</gene>
<evidence type="ECO:0000256" key="1">
    <source>
        <dbReference type="SAM" id="Phobius"/>
    </source>
</evidence>
<name>A0A1D2K446_BROTH</name>
<reference evidence="3" key="3">
    <citation type="submission" date="2018-04" db="EMBL/GenBank/DDBJ databases">
        <authorList>
            <person name="Go L.Y."/>
            <person name="Mitchell J.A."/>
        </authorList>
    </citation>
    <scope>NUCLEOTIDE SEQUENCE</scope>
    <source>
        <strain evidence="3">BSAS1 3</strain>
    </source>
</reference>
<reference evidence="5" key="2">
    <citation type="submission" date="2018-04" db="EMBL/GenBank/DDBJ databases">
        <authorList>
            <person name="Illikoud N."/>
        </authorList>
    </citation>
    <scope>NUCLEOTIDE SEQUENCE [LARGE SCALE GENOMIC DNA]</scope>
</reference>
<dbReference type="AlphaFoldDB" id="A0A1D2K446"/>
<dbReference type="GeneID" id="66537477"/>
<dbReference type="EMBL" id="OUNC01000045">
    <property type="protein sequence ID" value="SPP29377.1"/>
    <property type="molecule type" value="Genomic_DNA"/>
</dbReference>
<evidence type="ECO:0000313" key="3">
    <source>
        <dbReference type="EMBL" id="SPP29377.1"/>
    </source>
</evidence>
<dbReference type="STRING" id="2756.BFR44_06390"/>
<keyword evidence="1" id="KW-0472">Membrane</keyword>
<evidence type="ECO:0000313" key="4">
    <source>
        <dbReference type="Proteomes" id="UP000243591"/>
    </source>
</evidence>
<keyword evidence="1" id="KW-0812">Transmembrane</keyword>
<dbReference type="Proteomes" id="UP000243591">
    <property type="component" value="Chromosome"/>
</dbReference>
<dbReference type="RefSeq" id="WP_029091474.1">
    <property type="nucleotide sequence ID" value="NZ_CBCPHX010000004.1"/>
</dbReference>
<feature type="transmembrane region" description="Helical" evidence="1">
    <location>
        <begin position="21"/>
        <end position="40"/>
    </location>
</feature>
<evidence type="ECO:0000313" key="5">
    <source>
        <dbReference type="Proteomes" id="UP000270190"/>
    </source>
</evidence>
<organism evidence="2 4">
    <name type="scientific">Brochothrix thermosphacta</name>
    <name type="common">Microbacterium thermosphactum</name>
    <dbReference type="NCBI Taxonomy" id="2756"/>
    <lineage>
        <taxon>Bacteria</taxon>
        <taxon>Bacillati</taxon>
        <taxon>Bacillota</taxon>
        <taxon>Bacilli</taxon>
        <taxon>Bacillales</taxon>
        <taxon>Listeriaceae</taxon>
        <taxon>Brochothrix</taxon>
    </lineage>
</organism>
<feature type="transmembrane region" description="Helical" evidence="1">
    <location>
        <begin position="46"/>
        <end position="66"/>
    </location>
</feature>
<dbReference type="Proteomes" id="UP000270190">
    <property type="component" value="Unassembled WGS sequence"/>
</dbReference>
<evidence type="ECO:0008006" key="6">
    <source>
        <dbReference type="Google" id="ProtNLM"/>
    </source>
</evidence>
<protein>
    <recommendedName>
        <fullName evidence="6">Heme ABC transporter</fullName>
    </recommendedName>
</protein>
<reference evidence="2 4" key="1">
    <citation type="submission" date="2017-09" db="EMBL/GenBank/DDBJ databases">
        <title>Complete Genome Sequences of Two Strains of the Meat Spoilage Bacterium Brochothrix thermosphacta Isolated from Ground Chicken.</title>
        <authorList>
            <person name="Paoli G.C."/>
            <person name="Wijey C."/>
            <person name="Chen C.-Y."/>
            <person name="Nguyen L."/>
            <person name="Yan X."/>
            <person name="Irwin P.L."/>
        </authorList>
    </citation>
    <scope>NUCLEOTIDE SEQUENCE [LARGE SCALE GENOMIC DNA]</scope>
    <source>
        <strain evidence="2 4">BI</strain>
    </source>
</reference>